<keyword evidence="1" id="KW-0472">Membrane</keyword>
<feature type="transmembrane region" description="Helical" evidence="1">
    <location>
        <begin position="34"/>
        <end position="56"/>
    </location>
</feature>
<feature type="transmembrane region" description="Helical" evidence="1">
    <location>
        <begin position="12"/>
        <end position="28"/>
    </location>
</feature>
<organism evidence="2">
    <name type="scientific">marine sediment metagenome</name>
    <dbReference type="NCBI Taxonomy" id="412755"/>
    <lineage>
        <taxon>unclassified sequences</taxon>
        <taxon>metagenomes</taxon>
        <taxon>ecological metagenomes</taxon>
    </lineage>
</organism>
<feature type="transmembrane region" description="Helical" evidence="1">
    <location>
        <begin position="182"/>
        <end position="203"/>
    </location>
</feature>
<evidence type="ECO:0000256" key="1">
    <source>
        <dbReference type="SAM" id="Phobius"/>
    </source>
</evidence>
<feature type="non-terminal residue" evidence="2">
    <location>
        <position position="1"/>
    </location>
</feature>
<accession>A0A0F8WI31</accession>
<reference evidence="2" key="1">
    <citation type="journal article" date="2015" name="Nature">
        <title>Complex archaea that bridge the gap between prokaryotes and eukaryotes.</title>
        <authorList>
            <person name="Spang A."/>
            <person name="Saw J.H."/>
            <person name="Jorgensen S.L."/>
            <person name="Zaremba-Niedzwiedzka K."/>
            <person name="Martijn J."/>
            <person name="Lind A.E."/>
            <person name="van Eijk R."/>
            <person name="Schleper C."/>
            <person name="Guy L."/>
            <person name="Ettema T.J."/>
        </authorList>
    </citation>
    <scope>NUCLEOTIDE SEQUENCE</scope>
</reference>
<gene>
    <name evidence="2" type="ORF">LCGC14_3066090</name>
</gene>
<feature type="transmembrane region" description="Helical" evidence="1">
    <location>
        <begin position="157"/>
        <end position="176"/>
    </location>
</feature>
<name>A0A0F8WI31_9ZZZZ</name>
<dbReference type="EMBL" id="LAZR01065073">
    <property type="protein sequence ID" value="KKK56283.1"/>
    <property type="molecule type" value="Genomic_DNA"/>
</dbReference>
<evidence type="ECO:0000313" key="2">
    <source>
        <dbReference type="EMBL" id="KKK56283.1"/>
    </source>
</evidence>
<keyword evidence="1" id="KW-0812">Transmembrane</keyword>
<proteinExistence type="predicted"/>
<keyword evidence="1" id="KW-1133">Transmembrane helix</keyword>
<sequence>LDPYEIRARFAPTLIVVSPWVLMAVVLAEMNSLTFITGSGFVLVFVVLLYAVSFVVRQLGLRIQKKLWTLWGGPPSTILMSDGDNTFSQTTKREICTFLVDVLDVRDAGQPNWADNAEAIKEAFRLVRQYIRQHDPNGLWFKHVAEYGFLRNIMGSWWLWLTNSVLVAVICGYIWYVHSTMILVVLMVSVMFGMIAIAARIFILPSAVKTAGICYAKSAWMSFLTTAKTGQTKNQGDNK</sequence>
<dbReference type="AlphaFoldDB" id="A0A0F8WI31"/>
<protein>
    <submittedName>
        <fullName evidence="2">Uncharacterized protein</fullName>
    </submittedName>
</protein>
<comment type="caution">
    <text evidence="2">The sequence shown here is derived from an EMBL/GenBank/DDBJ whole genome shotgun (WGS) entry which is preliminary data.</text>
</comment>